<reference evidence="1" key="1">
    <citation type="submission" date="2021-09" db="EMBL/GenBank/DDBJ databases">
        <authorList>
            <consortium name="AG Swart"/>
            <person name="Singh M."/>
            <person name="Singh A."/>
            <person name="Seah K."/>
            <person name="Emmerich C."/>
        </authorList>
    </citation>
    <scope>NUCLEOTIDE SEQUENCE</scope>
    <source>
        <strain evidence="1">ATCC30299</strain>
    </source>
</reference>
<dbReference type="Proteomes" id="UP001162131">
    <property type="component" value="Unassembled WGS sequence"/>
</dbReference>
<proteinExistence type="predicted"/>
<protein>
    <submittedName>
        <fullName evidence="1">Uncharacterized protein</fullName>
    </submittedName>
</protein>
<evidence type="ECO:0000313" key="2">
    <source>
        <dbReference type="Proteomes" id="UP001162131"/>
    </source>
</evidence>
<evidence type="ECO:0000313" key="1">
    <source>
        <dbReference type="EMBL" id="CAG9335198.1"/>
    </source>
</evidence>
<dbReference type="AlphaFoldDB" id="A0AAU9K9Q8"/>
<dbReference type="EMBL" id="CAJZBQ010000061">
    <property type="protein sequence ID" value="CAG9335198.1"/>
    <property type="molecule type" value="Genomic_DNA"/>
</dbReference>
<organism evidence="1 2">
    <name type="scientific">Blepharisma stoltei</name>
    <dbReference type="NCBI Taxonomy" id="1481888"/>
    <lineage>
        <taxon>Eukaryota</taxon>
        <taxon>Sar</taxon>
        <taxon>Alveolata</taxon>
        <taxon>Ciliophora</taxon>
        <taxon>Postciliodesmatophora</taxon>
        <taxon>Heterotrichea</taxon>
        <taxon>Heterotrichida</taxon>
        <taxon>Blepharismidae</taxon>
        <taxon>Blepharisma</taxon>
    </lineage>
</organism>
<keyword evidence="2" id="KW-1185">Reference proteome</keyword>
<name>A0AAU9K9Q8_9CILI</name>
<comment type="caution">
    <text evidence="1">The sequence shown here is derived from an EMBL/GenBank/DDBJ whole genome shotgun (WGS) entry which is preliminary data.</text>
</comment>
<sequence length="80" mass="9250">MKILSNLKGGVKLIIESPLQVHRWLLLLLTIIVPPLACSSHKPSLCYSFGQGHELPRLLMFSLSENFKTEFYHLFLARWK</sequence>
<accession>A0AAU9K9Q8</accession>
<gene>
    <name evidence="1" type="ORF">BSTOLATCC_MIC63418</name>
</gene>